<gene>
    <name evidence="1" type="ORF">IHE45_02G052900</name>
</gene>
<reference evidence="2" key="1">
    <citation type="journal article" date="2022" name="Nat. Commun.">
        <title>Chromosome evolution and the genetic basis of agronomically important traits in greater yam.</title>
        <authorList>
            <person name="Bredeson J.V."/>
            <person name="Lyons J.B."/>
            <person name="Oniyinde I.O."/>
            <person name="Okereke N.R."/>
            <person name="Kolade O."/>
            <person name="Nnabue I."/>
            <person name="Nwadili C.O."/>
            <person name="Hribova E."/>
            <person name="Parker M."/>
            <person name="Nwogha J."/>
            <person name="Shu S."/>
            <person name="Carlson J."/>
            <person name="Kariba R."/>
            <person name="Muthemba S."/>
            <person name="Knop K."/>
            <person name="Barton G.J."/>
            <person name="Sherwood A.V."/>
            <person name="Lopez-Montes A."/>
            <person name="Asiedu R."/>
            <person name="Jamnadass R."/>
            <person name="Muchugi A."/>
            <person name="Goodstein D."/>
            <person name="Egesi C.N."/>
            <person name="Featherston J."/>
            <person name="Asfaw A."/>
            <person name="Simpson G.G."/>
            <person name="Dolezel J."/>
            <person name="Hendre P.S."/>
            <person name="Van Deynze A."/>
            <person name="Kumar P.L."/>
            <person name="Obidiegwu J.E."/>
            <person name="Bhattacharjee R."/>
            <person name="Rokhsar D.S."/>
        </authorList>
    </citation>
    <scope>NUCLEOTIDE SEQUENCE [LARGE SCALE GENOMIC DNA]</scope>
    <source>
        <strain evidence="2">cv. TDa95/00328</strain>
    </source>
</reference>
<protein>
    <submittedName>
        <fullName evidence="1">Uncharacterized protein</fullName>
    </submittedName>
</protein>
<sequence>MSSYKKVQEWDDSAGLEAFQNAIFCQWAKINNYQCDIPLPDPDMYIDEVYFDVFIDPELVADLDYCEQKQAAARRGLTNQQLYAKSDGLDIGNTIKPSGWNVAKRSYGYDVKGKSSNSWNSASWGRNGAYGRRWRTSNAWGDAGMKNSWQGNERDNAWNTGLHETLGCHGNNNNQAGGKYGRGCFDSRKMTSVFKTDHYLLKSGQQNFRGKQSRFDHNEKTIYSGRRTTLQWRPKSCVPGKNQAPNDSGATLQREKSVFL</sequence>
<name>A0ACB7WPN8_DIOAL</name>
<evidence type="ECO:0000313" key="1">
    <source>
        <dbReference type="EMBL" id="KAH7690509.1"/>
    </source>
</evidence>
<keyword evidence="2" id="KW-1185">Reference proteome</keyword>
<comment type="caution">
    <text evidence="1">The sequence shown here is derived from an EMBL/GenBank/DDBJ whole genome shotgun (WGS) entry which is preliminary data.</text>
</comment>
<dbReference type="Proteomes" id="UP000827976">
    <property type="component" value="Chromosome 2"/>
</dbReference>
<proteinExistence type="predicted"/>
<accession>A0ACB7WPN8</accession>
<organism evidence="1 2">
    <name type="scientific">Dioscorea alata</name>
    <name type="common">Purple yam</name>
    <dbReference type="NCBI Taxonomy" id="55571"/>
    <lineage>
        <taxon>Eukaryota</taxon>
        <taxon>Viridiplantae</taxon>
        <taxon>Streptophyta</taxon>
        <taxon>Embryophyta</taxon>
        <taxon>Tracheophyta</taxon>
        <taxon>Spermatophyta</taxon>
        <taxon>Magnoliopsida</taxon>
        <taxon>Liliopsida</taxon>
        <taxon>Dioscoreales</taxon>
        <taxon>Dioscoreaceae</taxon>
        <taxon>Dioscorea</taxon>
    </lineage>
</organism>
<dbReference type="EMBL" id="CM037012">
    <property type="protein sequence ID" value="KAH7690509.1"/>
    <property type="molecule type" value="Genomic_DNA"/>
</dbReference>
<evidence type="ECO:0000313" key="2">
    <source>
        <dbReference type="Proteomes" id="UP000827976"/>
    </source>
</evidence>